<feature type="non-terminal residue" evidence="2">
    <location>
        <position position="68"/>
    </location>
</feature>
<accession>A0ABQ9TY49</accession>
<evidence type="ECO:0000256" key="1">
    <source>
        <dbReference type="SAM" id="MobiDB-lite"/>
    </source>
</evidence>
<comment type="caution">
    <text evidence="2">The sequence shown here is derived from an EMBL/GenBank/DDBJ whole genome shotgun (WGS) entry which is preliminary data.</text>
</comment>
<evidence type="ECO:0000313" key="3">
    <source>
        <dbReference type="Proteomes" id="UP001266305"/>
    </source>
</evidence>
<protein>
    <submittedName>
        <fullName evidence="2">Uncharacterized protein</fullName>
    </submittedName>
</protein>
<organism evidence="2 3">
    <name type="scientific">Saguinus oedipus</name>
    <name type="common">Cotton-top tamarin</name>
    <name type="synonym">Oedipomidas oedipus</name>
    <dbReference type="NCBI Taxonomy" id="9490"/>
    <lineage>
        <taxon>Eukaryota</taxon>
        <taxon>Metazoa</taxon>
        <taxon>Chordata</taxon>
        <taxon>Craniata</taxon>
        <taxon>Vertebrata</taxon>
        <taxon>Euteleostomi</taxon>
        <taxon>Mammalia</taxon>
        <taxon>Eutheria</taxon>
        <taxon>Euarchontoglires</taxon>
        <taxon>Primates</taxon>
        <taxon>Haplorrhini</taxon>
        <taxon>Platyrrhini</taxon>
        <taxon>Cebidae</taxon>
        <taxon>Callitrichinae</taxon>
        <taxon>Saguinus</taxon>
    </lineage>
</organism>
<evidence type="ECO:0000313" key="2">
    <source>
        <dbReference type="EMBL" id="KAK2089733.1"/>
    </source>
</evidence>
<keyword evidence="3" id="KW-1185">Reference proteome</keyword>
<sequence>MRKEKSWGWTPGRRTTDSAETRRRRVSSPPTGRSPTETTPPAWPTRVDVALPLRISLYCPASIWVDTT</sequence>
<dbReference type="EMBL" id="JASSZA010000018">
    <property type="protein sequence ID" value="KAK2089733.1"/>
    <property type="molecule type" value="Genomic_DNA"/>
</dbReference>
<feature type="compositionally biased region" description="Polar residues" evidence="1">
    <location>
        <begin position="28"/>
        <end position="39"/>
    </location>
</feature>
<gene>
    <name evidence="2" type="ORF">P7K49_032399</name>
</gene>
<feature type="region of interest" description="Disordered" evidence="1">
    <location>
        <begin position="1"/>
        <end position="44"/>
    </location>
</feature>
<name>A0ABQ9TY49_SAGOE</name>
<reference evidence="2 3" key="1">
    <citation type="submission" date="2023-05" db="EMBL/GenBank/DDBJ databases">
        <title>B98-5 Cell Line De Novo Hybrid Assembly: An Optical Mapping Approach.</title>
        <authorList>
            <person name="Kananen K."/>
            <person name="Auerbach J.A."/>
            <person name="Kautto E."/>
            <person name="Blachly J.S."/>
        </authorList>
    </citation>
    <scope>NUCLEOTIDE SEQUENCE [LARGE SCALE GENOMIC DNA]</scope>
    <source>
        <strain evidence="2">B95-8</strain>
        <tissue evidence="2">Cell line</tissue>
    </source>
</reference>
<proteinExistence type="predicted"/>
<dbReference type="Proteomes" id="UP001266305">
    <property type="component" value="Unassembled WGS sequence"/>
</dbReference>